<protein>
    <submittedName>
        <fullName evidence="1">Uncharacterized protein</fullName>
    </submittedName>
</protein>
<proteinExistence type="predicted"/>
<gene>
    <name evidence="1" type="ORF">Zmor_009412</name>
</gene>
<organism evidence="1 2">
    <name type="scientific">Zophobas morio</name>
    <dbReference type="NCBI Taxonomy" id="2755281"/>
    <lineage>
        <taxon>Eukaryota</taxon>
        <taxon>Metazoa</taxon>
        <taxon>Ecdysozoa</taxon>
        <taxon>Arthropoda</taxon>
        <taxon>Hexapoda</taxon>
        <taxon>Insecta</taxon>
        <taxon>Pterygota</taxon>
        <taxon>Neoptera</taxon>
        <taxon>Endopterygota</taxon>
        <taxon>Coleoptera</taxon>
        <taxon>Polyphaga</taxon>
        <taxon>Cucujiformia</taxon>
        <taxon>Tenebrionidae</taxon>
        <taxon>Zophobas</taxon>
    </lineage>
</organism>
<comment type="caution">
    <text evidence="1">The sequence shown here is derived from an EMBL/GenBank/DDBJ whole genome shotgun (WGS) entry which is preliminary data.</text>
</comment>
<dbReference type="EMBL" id="JALNTZ010000003">
    <property type="protein sequence ID" value="KAJ3657625.1"/>
    <property type="molecule type" value="Genomic_DNA"/>
</dbReference>
<keyword evidence="2" id="KW-1185">Reference proteome</keyword>
<reference evidence="1" key="1">
    <citation type="journal article" date="2023" name="G3 (Bethesda)">
        <title>Whole genome assemblies of Zophobas morio and Tenebrio molitor.</title>
        <authorList>
            <person name="Kaur S."/>
            <person name="Stinson S.A."/>
            <person name="diCenzo G.C."/>
        </authorList>
    </citation>
    <scope>NUCLEOTIDE SEQUENCE</scope>
    <source>
        <strain evidence="1">QUZm001</strain>
    </source>
</reference>
<evidence type="ECO:0000313" key="1">
    <source>
        <dbReference type="EMBL" id="KAJ3657625.1"/>
    </source>
</evidence>
<dbReference type="Proteomes" id="UP001168821">
    <property type="component" value="Unassembled WGS sequence"/>
</dbReference>
<evidence type="ECO:0000313" key="2">
    <source>
        <dbReference type="Proteomes" id="UP001168821"/>
    </source>
</evidence>
<name>A0AA38IL35_9CUCU</name>
<dbReference type="AlphaFoldDB" id="A0AA38IL35"/>
<sequence length="88" mass="9518">MGRDLTDAGRVYDTTETFPINPRMTTRLVAARLARGAPAPSAHAGIRRRQLLITAERGGLIPPPAAARPRIPVARQIVAEAPTKIRTK</sequence>
<accession>A0AA38IL35</accession>